<organism evidence="1">
    <name type="scientific">marine sediment metagenome</name>
    <dbReference type="NCBI Taxonomy" id="412755"/>
    <lineage>
        <taxon>unclassified sequences</taxon>
        <taxon>metagenomes</taxon>
        <taxon>ecological metagenomes</taxon>
    </lineage>
</organism>
<reference evidence="1" key="1">
    <citation type="journal article" date="2015" name="Nature">
        <title>Complex archaea that bridge the gap between prokaryotes and eukaryotes.</title>
        <authorList>
            <person name="Spang A."/>
            <person name="Saw J.H."/>
            <person name="Jorgensen S.L."/>
            <person name="Zaremba-Niedzwiedzka K."/>
            <person name="Martijn J."/>
            <person name="Lind A.E."/>
            <person name="van Eijk R."/>
            <person name="Schleper C."/>
            <person name="Guy L."/>
            <person name="Ettema T.J."/>
        </authorList>
    </citation>
    <scope>NUCLEOTIDE SEQUENCE</scope>
</reference>
<proteinExistence type="predicted"/>
<dbReference type="AlphaFoldDB" id="A0A0F8YNE6"/>
<comment type="caution">
    <text evidence="1">The sequence shown here is derived from an EMBL/GenBank/DDBJ whole genome shotgun (WGS) entry which is preliminary data.</text>
</comment>
<evidence type="ECO:0000313" key="1">
    <source>
        <dbReference type="EMBL" id="KKK75270.1"/>
    </source>
</evidence>
<gene>
    <name evidence="1" type="ORF">LCGC14_2875420</name>
</gene>
<protein>
    <submittedName>
        <fullName evidence="1">Uncharacterized protein</fullName>
    </submittedName>
</protein>
<feature type="non-terminal residue" evidence="1">
    <location>
        <position position="1"/>
    </location>
</feature>
<dbReference type="EMBL" id="LAZR01055946">
    <property type="protein sequence ID" value="KKK75270.1"/>
    <property type="molecule type" value="Genomic_DNA"/>
</dbReference>
<accession>A0A0F8YNE6</accession>
<sequence length="34" mass="4200">KCIYCGRVKAYLTTKYTDYNNEPLNDRKREWLDE</sequence>
<name>A0A0F8YNE6_9ZZZZ</name>